<proteinExistence type="predicted"/>
<comment type="caution">
    <text evidence="2">The sequence shown here is derived from an EMBL/GenBank/DDBJ whole genome shotgun (WGS) entry which is preliminary data.</text>
</comment>
<accession>A0A2V3ZJ14</accession>
<gene>
    <name evidence="2" type="ORF">DIT71_17010</name>
</gene>
<dbReference type="InterPro" id="IPR048354">
    <property type="entry name" value="TOD1_MUCI70_glycTrfase_dom"/>
</dbReference>
<organism evidence="2 3">
    <name type="scientific">Marinobacter vulgaris</name>
    <dbReference type="NCBI Taxonomy" id="1928331"/>
    <lineage>
        <taxon>Bacteria</taxon>
        <taxon>Pseudomonadati</taxon>
        <taxon>Pseudomonadota</taxon>
        <taxon>Gammaproteobacteria</taxon>
        <taxon>Pseudomonadales</taxon>
        <taxon>Marinobacteraceae</taxon>
        <taxon>Marinobacter</taxon>
    </lineage>
</organism>
<protein>
    <recommendedName>
        <fullName evidence="1">TOD1/MUCI70 glycosyltransferase-like domain-containing protein</fullName>
    </recommendedName>
</protein>
<evidence type="ECO:0000259" key="1">
    <source>
        <dbReference type="Pfam" id="PF04765"/>
    </source>
</evidence>
<dbReference type="RefSeq" id="WP_114614429.1">
    <property type="nucleotide sequence ID" value="NZ_QFWX01000010.1"/>
</dbReference>
<dbReference type="InterPro" id="IPR006852">
    <property type="entry name" value="TOD1_MUCI70"/>
</dbReference>
<dbReference type="Proteomes" id="UP000253987">
    <property type="component" value="Unassembled WGS sequence"/>
</dbReference>
<evidence type="ECO:0000313" key="2">
    <source>
        <dbReference type="EMBL" id="PXX88887.1"/>
    </source>
</evidence>
<reference evidence="2 3" key="2">
    <citation type="submission" date="2018-06" db="EMBL/GenBank/DDBJ databases">
        <title>Marinobactersediminissp. nov, a moderately halophilic bacterium isolated from marine solar saltern.</title>
        <authorList>
            <person name="Zhang Y."/>
        </authorList>
    </citation>
    <scope>NUCLEOTIDE SEQUENCE [LARGE SCALE GENOMIC DNA]</scope>
    <source>
        <strain evidence="2 3">F01</strain>
    </source>
</reference>
<dbReference type="Pfam" id="PF04765">
    <property type="entry name" value="TOD1_MUCI70"/>
    <property type="match status" value="1"/>
</dbReference>
<feature type="domain" description="TOD1/MUCI70 glycosyltransferase-like" evidence="1">
    <location>
        <begin position="65"/>
        <end position="222"/>
    </location>
</feature>
<dbReference type="OrthoDB" id="9179784at2"/>
<reference evidence="3" key="1">
    <citation type="submission" date="2018-05" db="EMBL/GenBank/DDBJ databases">
        <authorList>
            <person name="Lu D."/>
        </authorList>
    </citation>
    <scope>NUCLEOTIDE SEQUENCE [LARGE SCALE GENOMIC DNA]</scope>
    <source>
        <strain evidence="3">F01</strain>
    </source>
</reference>
<name>A0A2V3ZJ14_9GAMM</name>
<dbReference type="EMBL" id="QFWX01000010">
    <property type="protein sequence ID" value="PXX88887.1"/>
    <property type="molecule type" value="Genomic_DNA"/>
</dbReference>
<dbReference type="AlphaFoldDB" id="A0A2V3ZJ14"/>
<evidence type="ECO:0000313" key="3">
    <source>
        <dbReference type="Proteomes" id="UP000253987"/>
    </source>
</evidence>
<sequence length="273" mass="32104">MKSIVVYTCITNKYDWLLPPLSMPDNVHYVCYSDSYDKDENGWEVRPIPENLNSLPYNLINRYFKLFPHRFFDGYDWSVYVDGNVRVLGDLSLIIREMSENGEVIGCPAHPDRSTILEEVPVCKALGKFSDSDLQILEKQLEDYRVDGMSWEQPLTENNFIVRKHSDPEVQALMECWWENLEKYTKRDQISFPYVVWKSGLHLKRFNFAGSVENSFIKKVGHRRNRSKLLTIKKYIMAREVDGPFWKLANRGMDTLSRFLRICSKSRKIVGIR</sequence>
<keyword evidence="3" id="KW-1185">Reference proteome</keyword>
<dbReference type="PANTHER" id="PTHR12956">
    <property type="entry name" value="ALKALINE CERAMIDASE-RELATED"/>
    <property type="match status" value="1"/>
</dbReference>